<dbReference type="InterPro" id="IPR028081">
    <property type="entry name" value="Leu-bd"/>
</dbReference>
<reference evidence="6" key="2">
    <citation type="submission" date="2010-04" db="EMBL/GenBank/DDBJ databases">
        <title>Genome sequence of Salinibacter ruber M8.</title>
        <authorList>
            <consortium name="Genoscope"/>
        </authorList>
    </citation>
    <scope>NUCLEOTIDE SEQUENCE [LARGE SCALE GENOMIC DNA]</scope>
    <source>
        <strain evidence="6">M8</strain>
    </source>
</reference>
<dbReference type="Gene3D" id="3.40.50.2300">
    <property type="match status" value="2"/>
</dbReference>
<evidence type="ECO:0000256" key="3">
    <source>
        <dbReference type="SAM" id="MobiDB-lite"/>
    </source>
</evidence>
<dbReference type="Gene3D" id="1.25.40.10">
    <property type="entry name" value="Tetratricopeptide repeat domain"/>
    <property type="match status" value="1"/>
</dbReference>
<organism evidence="5 6">
    <name type="scientific">Salinibacter ruber (strain M8)</name>
    <dbReference type="NCBI Taxonomy" id="761659"/>
    <lineage>
        <taxon>Bacteria</taxon>
        <taxon>Pseudomonadati</taxon>
        <taxon>Rhodothermota</taxon>
        <taxon>Rhodothermia</taxon>
        <taxon>Rhodothermales</taxon>
        <taxon>Salinibacteraceae</taxon>
        <taxon>Salinibacter</taxon>
    </lineage>
</organism>
<dbReference type="SUPFAM" id="SSF48452">
    <property type="entry name" value="TPR-like"/>
    <property type="match status" value="1"/>
</dbReference>
<feature type="compositionally biased region" description="Gly residues" evidence="3">
    <location>
        <begin position="1"/>
        <end position="11"/>
    </location>
</feature>
<dbReference type="Pfam" id="PF13458">
    <property type="entry name" value="Peripla_BP_6"/>
    <property type="match status" value="1"/>
</dbReference>
<proteinExistence type="inferred from homology"/>
<dbReference type="PANTHER" id="PTHR30483">
    <property type="entry name" value="LEUCINE-SPECIFIC-BINDING PROTEIN"/>
    <property type="match status" value="1"/>
</dbReference>
<dbReference type="EMBL" id="FP565814">
    <property type="protein sequence ID" value="CBH25212.1"/>
    <property type="molecule type" value="Genomic_DNA"/>
</dbReference>
<sequence length="594" mass="65191">MGIMLRGGGALGRRRGTRPGVNSSTSSLVSMATRRSGPVCVFGFLLLLSIGMPGTSAHAQQAEAISEIENAELLFEEGVAAFERGEYATAHERFRLVSEYALNRKTTAALLMDGKALVQLGRYRDAIGRLEALLNQYAETTYRDEAERLLERARRRLQEETQAQDTLRVGVTLPMGAAEVSLSQALFNGIRLAVDEHNGLRRRYIRPPGLRTEADTFEVYDTARLAGDSLAAADGETTVAAPADTVRVDSLRVVAEQVERPDWVAKMYFRRTGPRPKTARAAVDSLVRLDDVDVILGPIRSRVARPAGERAEAARVPLVAPMATDESVSEGKNYVFQANPTIPDRGRIMARTAKNGLLIDRVGIVYEAGNGLSARMAEGFREEARRQDLTVPLSIPLQGARDWSRLPTLIEDSTLIETNARRARRDSATIDSLLAETEALYLPVSGRGTAGKIQGALTGLRQILPGKRVLGNAEWHDLPFKEAASAAIATYTNGFYVQTDRPAVQRFVRRYRLLTGSPPDELATSGRRLAYVGYDVARFLLTTLSPSGTGPTPRALRTAPTYEGIGMRIGFQGENANQALFIHRYRDQRTELLR</sequence>
<dbReference type="AlphaFoldDB" id="D5HB07"/>
<dbReference type="SUPFAM" id="SSF53822">
    <property type="entry name" value="Periplasmic binding protein-like I"/>
    <property type="match status" value="1"/>
</dbReference>
<dbReference type="InterPro" id="IPR028082">
    <property type="entry name" value="Peripla_BP_I"/>
</dbReference>
<evidence type="ECO:0000256" key="1">
    <source>
        <dbReference type="ARBA" id="ARBA00010062"/>
    </source>
</evidence>
<evidence type="ECO:0000313" key="5">
    <source>
        <dbReference type="EMBL" id="CBH25212.1"/>
    </source>
</evidence>
<accession>D5HB07</accession>
<dbReference type="InterPro" id="IPR051010">
    <property type="entry name" value="BCAA_transport"/>
</dbReference>
<dbReference type="Proteomes" id="UP000000933">
    <property type="component" value="Chromosome"/>
</dbReference>
<name>D5HB07_SALRM</name>
<evidence type="ECO:0000313" key="6">
    <source>
        <dbReference type="Proteomes" id="UP000000933"/>
    </source>
</evidence>
<gene>
    <name evidence="5" type="ordered locus">SRM_02291</name>
</gene>
<feature type="region of interest" description="Disordered" evidence="3">
    <location>
        <begin position="1"/>
        <end position="29"/>
    </location>
</feature>
<feature type="domain" description="Leucine-binding protein" evidence="4">
    <location>
        <begin position="276"/>
        <end position="412"/>
    </location>
</feature>
<dbReference type="HOGENOM" id="CLU_483027_0_0_10"/>
<comment type="similarity">
    <text evidence="1">Belongs to the leucine-binding protein family.</text>
</comment>
<dbReference type="PANTHER" id="PTHR30483:SF6">
    <property type="entry name" value="PERIPLASMIC BINDING PROTEIN OF ABC TRANSPORTER FOR NATURAL AMINO ACIDS"/>
    <property type="match status" value="1"/>
</dbReference>
<evidence type="ECO:0000256" key="2">
    <source>
        <dbReference type="ARBA" id="ARBA00022729"/>
    </source>
</evidence>
<dbReference type="KEGG" id="srm:SRM_02291"/>
<protein>
    <recommendedName>
        <fullName evidence="4">Leucine-binding protein domain-containing protein</fullName>
    </recommendedName>
</protein>
<reference evidence="5 6" key="1">
    <citation type="journal article" date="2010" name="ISME J.">
        <title>Fine-scale evolution: genomic, phenotypic and ecological differentiation in two coexisting Salinibacter ruber strains.</title>
        <authorList>
            <person name="Pena A."/>
            <person name="Teeling H."/>
            <person name="Huerta-Cepas J."/>
            <person name="Santos F."/>
            <person name="Yarza P."/>
            <person name="Brito-Echeverria J."/>
            <person name="Lucio M."/>
            <person name="Schmitt-Kopplin P."/>
            <person name="Meseguer I."/>
            <person name="Schenowitz C."/>
            <person name="Dossat C."/>
            <person name="Barbe V."/>
            <person name="Dopazo J."/>
            <person name="Rossello-Mora R."/>
            <person name="Schuler M."/>
            <person name="Glockner F.O."/>
            <person name="Amann R."/>
            <person name="Gabaldon T."/>
            <person name="Anton J."/>
        </authorList>
    </citation>
    <scope>NUCLEOTIDE SEQUENCE [LARGE SCALE GENOMIC DNA]</scope>
    <source>
        <strain evidence="5 6">M8</strain>
    </source>
</reference>
<evidence type="ECO:0000259" key="4">
    <source>
        <dbReference type="Pfam" id="PF13458"/>
    </source>
</evidence>
<keyword evidence="2" id="KW-0732">Signal</keyword>
<dbReference type="InterPro" id="IPR011990">
    <property type="entry name" value="TPR-like_helical_dom_sf"/>
</dbReference>